<evidence type="ECO:0000256" key="1">
    <source>
        <dbReference type="ARBA" id="ARBA00004606"/>
    </source>
</evidence>
<evidence type="ECO:0000256" key="3">
    <source>
        <dbReference type="ARBA" id="ARBA00022603"/>
    </source>
</evidence>
<dbReference type="PANTHER" id="PTHR10108:SF887">
    <property type="entry name" value="METHYLTRANSFERASE PMT22-RELATED"/>
    <property type="match status" value="1"/>
</dbReference>
<dbReference type="SUPFAM" id="SSF53335">
    <property type="entry name" value="S-adenosyl-L-methionine-dependent methyltransferases"/>
    <property type="match status" value="1"/>
</dbReference>
<keyword evidence="4 6" id="KW-0735">Signal-anchor</keyword>
<proteinExistence type="inferred from homology"/>
<dbReference type="GO" id="GO:0005802">
    <property type="term" value="C:trans-Golgi network"/>
    <property type="evidence" value="ECO:0007669"/>
    <property type="project" value="TreeGrafter"/>
</dbReference>
<dbReference type="GO" id="GO:0005768">
    <property type="term" value="C:endosome"/>
    <property type="evidence" value="ECO:0007669"/>
    <property type="project" value="TreeGrafter"/>
</dbReference>
<name>A0A0A9F0J5_ARUDO</name>
<evidence type="ECO:0000256" key="5">
    <source>
        <dbReference type="ARBA" id="ARBA00037847"/>
    </source>
</evidence>
<reference evidence="7" key="1">
    <citation type="submission" date="2014-09" db="EMBL/GenBank/DDBJ databases">
        <authorList>
            <person name="Magalhaes I.L.F."/>
            <person name="Oliveira U."/>
            <person name="Santos F.R."/>
            <person name="Vidigal T.H.D.A."/>
            <person name="Brescovit A.D."/>
            <person name="Santos A.J."/>
        </authorList>
    </citation>
    <scope>NUCLEOTIDE SEQUENCE</scope>
    <source>
        <tissue evidence="7">Shoot tissue taken approximately 20 cm above the soil surface</tissue>
    </source>
</reference>
<organism evidence="7">
    <name type="scientific">Arundo donax</name>
    <name type="common">Giant reed</name>
    <name type="synonym">Donax arundinaceus</name>
    <dbReference type="NCBI Taxonomy" id="35708"/>
    <lineage>
        <taxon>Eukaryota</taxon>
        <taxon>Viridiplantae</taxon>
        <taxon>Streptophyta</taxon>
        <taxon>Embryophyta</taxon>
        <taxon>Tracheophyta</taxon>
        <taxon>Spermatophyta</taxon>
        <taxon>Magnoliopsida</taxon>
        <taxon>Liliopsida</taxon>
        <taxon>Poales</taxon>
        <taxon>Poaceae</taxon>
        <taxon>PACMAD clade</taxon>
        <taxon>Arundinoideae</taxon>
        <taxon>Arundineae</taxon>
        <taxon>Arundo</taxon>
    </lineage>
</organism>
<dbReference type="InterPro" id="IPR029063">
    <property type="entry name" value="SAM-dependent_MTases_sf"/>
</dbReference>
<accession>A0A0A9F0J5</accession>
<keyword evidence="3 6" id="KW-0489">Methyltransferase</keyword>
<sequence length="136" mass="15443">MDMNAGSGGFAAALIDQPLWVMNVVPIGQPDTLPVIFSRGLIGAYHDWCESFNTYPRTYDLLHMSSLVGSLTDRCDIIEVAAEIDRILRPGRWFVLKDTMQMIKKMRPVLKSLHYETVIVKQQFLVATKSFRRPGK</sequence>
<keyword evidence="4 6" id="KW-0812">Transmembrane</keyword>
<evidence type="ECO:0000256" key="4">
    <source>
        <dbReference type="ARBA" id="ARBA00022968"/>
    </source>
</evidence>
<dbReference type="EMBL" id="GBRH01193157">
    <property type="protein sequence ID" value="JAE04739.1"/>
    <property type="molecule type" value="Transcribed_RNA"/>
</dbReference>
<comment type="similarity">
    <text evidence="2 6">Belongs to the methyltransferase superfamily.</text>
</comment>
<dbReference type="GO" id="GO:0008168">
    <property type="term" value="F:methyltransferase activity"/>
    <property type="evidence" value="ECO:0007669"/>
    <property type="project" value="UniProtKB-UniRule"/>
</dbReference>
<keyword evidence="6" id="KW-0325">Glycoprotein</keyword>
<dbReference type="GO" id="GO:0016020">
    <property type="term" value="C:membrane"/>
    <property type="evidence" value="ECO:0007669"/>
    <property type="project" value="UniProtKB-SubCell"/>
</dbReference>
<dbReference type="PANTHER" id="PTHR10108">
    <property type="entry name" value="SAM-DEPENDENT METHYLTRANSFERASE"/>
    <property type="match status" value="1"/>
</dbReference>
<dbReference type="InterPro" id="IPR004159">
    <property type="entry name" value="Put_SAM_MeTrfase"/>
</dbReference>
<evidence type="ECO:0000256" key="6">
    <source>
        <dbReference type="RuleBase" id="RU366043"/>
    </source>
</evidence>
<comment type="subcellular location">
    <subcellularLocation>
        <location evidence="5">Endomembrane system</location>
        <topology evidence="5">Single-pass membrane protein</topology>
    </subcellularLocation>
    <subcellularLocation>
        <location evidence="1 6">Membrane</location>
        <topology evidence="1 6">Single-pass type II membrane protein</topology>
    </subcellularLocation>
</comment>
<evidence type="ECO:0000256" key="2">
    <source>
        <dbReference type="ARBA" id="ARBA00008361"/>
    </source>
</evidence>
<dbReference type="EC" id="2.1.1.-" evidence="6"/>
<reference evidence="7" key="2">
    <citation type="journal article" date="2015" name="Data Brief">
        <title>Shoot transcriptome of the giant reed, Arundo donax.</title>
        <authorList>
            <person name="Barrero R.A."/>
            <person name="Guerrero F.D."/>
            <person name="Moolhuijzen P."/>
            <person name="Goolsby J.A."/>
            <person name="Tidwell J."/>
            <person name="Bellgard S.E."/>
            <person name="Bellgard M.I."/>
        </authorList>
    </citation>
    <scope>NUCLEOTIDE SEQUENCE</scope>
    <source>
        <tissue evidence="7">Shoot tissue taken approximately 20 cm above the soil surface</tissue>
    </source>
</reference>
<dbReference type="GO" id="GO:0032259">
    <property type="term" value="P:methylation"/>
    <property type="evidence" value="ECO:0007669"/>
    <property type="project" value="UniProtKB-KW"/>
</dbReference>
<dbReference type="AlphaFoldDB" id="A0A0A9F0J5"/>
<protein>
    <recommendedName>
        <fullName evidence="6">Methyltransferase</fullName>
        <ecNumber evidence="6">2.1.1.-</ecNumber>
    </recommendedName>
</protein>
<keyword evidence="6" id="KW-0808">Transferase</keyword>
<dbReference type="Pfam" id="PF03141">
    <property type="entry name" value="Methyltransf_29"/>
    <property type="match status" value="1"/>
</dbReference>
<evidence type="ECO:0000313" key="7">
    <source>
        <dbReference type="EMBL" id="JAE04739.1"/>
    </source>
</evidence>